<comment type="caution">
    <text evidence="2">The sequence shown here is derived from an EMBL/GenBank/DDBJ whole genome shotgun (WGS) entry which is preliminary data.</text>
</comment>
<accession>A0AAW1Q7S2</accession>
<sequence length="413" mass="44491">MDVRGALVASLACLLLVASPTRSQETADVFTAGIGTVLPAGTIVRNGQRGVQFVVPEGLQAVFLPVDPPVTAVFPQPDAAGLTTGDDIVAFAQDPTNQARLQVNLEREFDFNNPLNSLLAPSAPIVSKWSGALNHTISGEIPSGLVYNTDNQPIQNGKTFSGAYAAKLSREMQTTLIVEVLSANGSRAAVQLRDAVLKTLTPTNTSVTIGSDQYEWFGIQTSTTSVDVDWETLLSGQALWYNRTTRVGIGVPLSYAETISFYPNGTFRWQVVDIPSSHLPAYAYAVQAQTRCDNYTTLATARCSANDLSQTSREVVGVYSTAGACVLLNATSLNNAQEWVEFFGPVDKPMVFPSFPLSYFAPEQYDASQVTPSVFMQGQLWEIKTLENLCQGFGIIDDSESIVGCNDMFSLPA</sequence>
<dbReference type="EMBL" id="JALJOR010000004">
    <property type="protein sequence ID" value="KAK9818343.1"/>
    <property type="molecule type" value="Genomic_DNA"/>
</dbReference>
<keyword evidence="3" id="KW-1185">Reference proteome</keyword>
<feature type="signal peptide" evidence="1">
    <location>
        <begin position="1"/>
        <end position="23"/>
    </location>
</feature>
<proteinExistence type="predicted"/>
<dbReference type="Proteomes" id="UP001489004">
    <property type="component" value="Unassembled WGS sequence"/>
</dbReference>
<evidence type="ECO:0000313" key="3">
    <source>
        <dbReference type="Proteomes" id="UP001489004"/>
    </source>
</evidence>
<dbReference type="AlphaFoldDB" id="A0AAW1Q7S2"/>
<name>A0AAW1Q7S2_9CHLO</name>
<evidence type="ECO:0000256" key="1">
    <source>
        <dbReference type="SAM" id="SignalP"/>
    </source>
</evidence>
<reference evidence="2 3" key="1">
    <citation type="journal article" date="2024" name="Nat. Commun.">
        <title>Phylogenomics reveals the evolutionary origins of lichenization in chlorophyte algae.</title>
        <authorList>
            <person name="Puginier C."/>
            <person name="Libourel C."/>
            <person name="Otte J."/>
            <person name="Skaloud P."/>
            <person name="Haon M."/>
            <person name="Grisel S."/>
            <person name="Petersen M."/>
            <person name="Berrin J.G."/>
            <person name="Delaux P.M."/>
            <person name="Dal Grande F."/>
            <person name="Keller J."/>
        </authorList>
    </citation>
    <scope>NUCLEOTIDE SEQUENCE [LARGE SCALE GENOMIC DNA]</scope>
    <source>
        <strain evidence="2 3">SAG 2043</strain>
    </source>
</reference>
<organism evidence="2 3">
    <name type="scientific">[Myrmecia] bisecta</name>
    <dbReference type="NCBI Taxonomy" id="41462"/>
    <lineage>
        <taxon>Eukaryota</taxon>
        <taxon>Viridiplantae</taxon>
        <taxon>Chlorophyta</taxon>
        <taxon>core chlorophytes</taxon>
        <taxon>Trebouxiophyceae</taxon>
        <taxon>Trebouxiales</taxon>
        <taxon>Trebouxiaceae</taxon>
        <taxon>Myrmecia</taxon>
    </lineage>
</organism>
<evidence type="ECO:0000313" key="2">
    <source>
        <dbReference type="EMBL" id="KAK9818343.1"/>
    </source>
</evidence>
<gene>
    <name evidence="2" type="ORF">WJX72_010980</name>
</gene>
<protein>
    <submittedName>
        <fullName evidence="2">Uncharacterized protein</fullName>
    </submittedName>
</protein>
<feature type="chain" id="PRO_5043777426" evidence="1">
    <location>
        <begin position="24"/>
        <end position="413"/>
    </location>
</feature>
<keyword evidence="1" id="KW-0732">Signal</keyword>